<evidence type="ECO:0000256" key="1">
    <source>
        <dbReference type="ARBA" id="ARBA00003761"/>
    </source>
</evidence>
<dbReference type="Gene3D" id="3.30.470.20">
    <property type="entry name" value="ATP-grasp fold, B domain"/>
    <property type="match status" value="1"/>
</dbReference>
<organism evidence="11 12">
    <name type="scientific">Labrys wisconsinensis</name>
    <dbReference type="NCBI Taxonomy" id="425677"/>
    <lineage>
        <taxon>Bacteria</taxon>
        <taxon>Pseudomonadati</taxon>
        <taxon>Pseudomonadota</taxon>
        <taxon>Alphaproteobacteria</taxon>
        <taxon>Hyphomicrobiales</taxon>
        <taxon>Xanthobacteraceae</taxon>
        <taxon>Labrys</taxon>
    </lineage>
</organism>
<evidence type="ECO:0000256" key="5">
    <source>
        <dbReference type="ARBA" id="ARBA00022840"/>
    </source>
</evidence>
<dbReference type="SMART" id="SM00878">
    <property type="entry name" value="Biotin_carb_C"/>
    <property type="match status" value="1"/>
</dbReference>
<name>A0ABU0JLM4_9HYPH</name>
<evidence type="ECO:0000256" key="3">
    <source>
        <dbReference type="ARBA" id="ARBA00022598"/>
    </source>
</evidence>
<feature type="region of interest" description="Disordered" evidence="8">
    <location>
        <begin position="452"/>
        <end position="473"/>
    </location>
</feature>
<feature type="domain" description="ATP-grasp" evidence="9">
    <location>
        <begin position="121"/>
        <end position="318"/>
    </location>
</feature>
<dbReference type="Pfam" id="PF02785">
    <property type="entry name" value="Biotin_carb_C"/>
    <property type="match status" value="1"/>
</dbReference>
<evidence type="ECO:0000256" key="6">
    <source>
        <dbReference type="ARBA" id="ARBA00048600"/>
    </source>
</evidence>
<keyword evidence="12" id="KW-1185">Reference proteome</keyword>
<dbReference type="InterPro" id="IPR005481">
    <property type="entry name" value="BC-like_N"/>
</dbReference>
<protein>
    <recommendedName>
        <fullName evidence="2">biotin carboxylase</fullName>
        <ecNumber evidence="2">6.3.4.14</ecNumber>
    </recommendedName>
</protein>
<proteinExistence type="predicted"/>
<dbReference type="GO" id="GO:0003989">
    <property type="term" value="F:acetyl-CoA carboxylase activity"/>
    <property type="evidence" value="ECO:0007669"/>
    <property type="project" value="UniProtKB-EC"/>
</dbReference>
<evidence type="ECO:0000256" key="7">
    <source>
        <dbReference type="PROSITE-ProRule" id="PRU00409"/>
    </source>
</evidence>
<dbReference type="RefSeq" id="WP_307286083.1">
    <property type="nucleotide sequence ID" value="NZ_JAUSVX010000031.1"/>
</dbReference>
<sequence>MRIRRIFVANRGEIAVRIIRAAKELGIATVQAVSAADRDMLAARLADAVAPVGPAHASKSYLNKPAMLQAALDAGCDAVHPGYGFLSENTEFAAMVEDAGLVFIGPRPETIRAMGDKAMARAIAAKAGVRTVPGSEGRVEGVEAARRVAEEIGYPVMIKASAGGGGRGIRVASTPAELEALIPQASAEAQAAFGDGGLYLERFIARARHVEVQVLGDGERVVHLFERECSLQRRRQKVWEEAPAAALPADIREELCASAVRLAASVGYRGAGTLEYLYDDDSREVFFIEMNTRIQVEHPVTEMITGIDLVRAMIRIAGGEPLALAQGDIRATGHAIEVRINAEDPSRGFLPAPGTISTLTVPGGMGVRFDTMLTQGYAVPPFYDSLLGKLVVWDDTREAALARLTRALGELRVEGVPTTAPLHAALAADPAVRAGAVHTRWLEAWLDAHPLAPPAPPQPAEPAVPARETLQRA</sequence>
<comment type="function">
    <text evidence="1">This protein is a component of the acetyl coenzyme A carboxylase complex; first, biotin carboxylase catalyzes the carboxylation of the carrier protein and then the transcarboxylase transfers the carboxyl group to form malonyl-CoA.</text>
</comment>
<accession>A0ABU0JLM4</accession>
<dbReference type="InterPro" id="IPR011761">
    <property type="entry name" value="ATP-grasp"/>
</dbReference>
<dbReference type="Pfam" id="PF02786">
    <property type="entry name" value="CPSase_L_D2"/>
    <property type="match status" value="1"/>
</dbReference>
<evidence type="ECO:0000259" key="10">
    <source>
        <dbReference type="PROSITE" id="PS50979"/>
    </source>
</evidence>
<evidence type="ECO:0000259" key="9">
    <source>
        <dbReference type="PROSITE" id="PS50975"/>
    </source>
</evidence>
<dbReference type="PROSITE" id="PS00866">
    <property type="entry name" value="CPSASE_1"/>
    <property type="match status" value="1"/>
</dbReference>
<keyword evidence="4 7" id="KW-0547">Nucleotide-binding</keyword>
<dbReference type="PANTHER" id="PTHR48095">
    <property type="entry name" value="PYRUVATE CARBOXYLASE SUBUNIT A"/>
    <property type="match status" value="1"/>
</dbReference>
<evidence type="ECO:0000256" key="8">
    <source>
        <dbReference type="SAM" id="MobiDB-lite"/>
    </source>
</evidence>
<dbReference type="InterPro" id="IPR011764">
    <property type="entry name" value="Biotin_carboxylation_dom"/>
</dbReference>
<dbReference type="InterPro" id="IPR051602">
    <property type="entry name" value="ACC_Biotin_Carboxylase"/>
</dbReference>
<dbReference type="NCBIfam" id="NF006367">
    <property type="entry name" value="PRK08591.1"/>
    <property type="match status" value="1"/>
</dbReference>
<dbReference type="NCBIfam" id="NF009471">
    <property type="entry name" value="PRK12833.1"/>
    <property type="match status" value="1"/>
</dbReference>
<keyword evidence="3 11" id="KW-0436">Ligase</keyword>
<reference evidence="11 12" key="1">
    <citation type="submission" date="2023-07" db="EMBL/GenBank/DDBJ databases">
        <title>Genomic Encyclopedia of Type Strains, Phase IV (KMG-IV): sequencing the most valuable type-strain genomes for metagenomic binning, comparative biology and taxonomic classification.</title>
        <authorList>
            <person name="Goeker M."/>
        </authorList>
    </citation>
    <scope>NUCLEOTIDE SEQUENCE [LARGE SCALE GENOMIC DNA]</scope>
    <source>
        <strain evidence="11 12">DSM 19619</strain>
    </source>
</reference>
<dbReference type="PROSITE" id="PS00867">
    <property type="entry name" value="CPSASE_2"/>
    <property type="match status" value="1"/>
</dbReference>
<dbReference type="InterPro" id="IPR016185">
    <property type="entry name" value="PreATP-grasp_dom_sf"/>
</dbReference>
<keyword evidence="5 7" id="KW-0067">ATP-binding</keyword>
<feature type="domain" description="Biotin carboxylation" evidence="10">
    <location>
        <begin position="2"/>
        <end position="447"/>
    </location>
</feature>
<dbReference type="Proteomes" id="UP001242480">
    <property type="component" value="Unassembled WGS sequence"/>
</dbReference>
<dbReference type="GO" id="GO:0004075">
    <property type="term" value="F:biotin carboxylase activity"/>
    <property type="evidence" value="ECO:0007669"/>
    <property type="project" value="UniProtKB-EC"/>
</dbReference>
<dbReference type="InterPro" id="IPR011054">
    <property type="entry name" value="Rudment_hybrid_motif"/>
</dbReference>
<dbReference type="EC" id="6.3.4.14" evidence="2"/>
<gene>
    <name evidence="11" type="ORF">QO011_008238</name>
</gene>
<comment type="caution">
    <text evidence="11">The sequence shown here is derived from an EMBL/GenBank/DDBJ whole genome shotgun (WGS) entry which is preliminary data.</text>
</comment>
<dbReference type="PROSITE" id="PS50975">
    <property type="entry name" value="ATP_GRASP"/>
    <property type="match status" value="1"/>
</dbReference>
<dbReference type="PROSITE" id="PS50979">
    <property type="entry name" value="BC"/>
    <property type="match status" value="1"/>
</dbReference>
<dbReference type="EMBL" id="JAUSVX010000031">
    <property type="protein sequence ID" value="MDQ0475196.1"/>
    <property type="molecule type" value="Genomic_DNA"/>
</dbReference>
<evidence type="ECO:0000256" key="4">
    <source>
        <dbReference type="ARBA" id="ARBA00022741"/>
    </source>
</evidence>
<dbReference type="Pfam" id="PF00289">
    <property type="entry name" value="Biotin_carb_N"/>
    <property type="match status" value="1"/>
</dbReference>
<feature type="compositionally biased region" description="Pro residues" evidence="8">
    <location>
        <begin position="452"/>
        <end position="462"/>
    </location>
</feature>
<dbReference type="InterPro" id="IPR005482">
    <property type="entry name" value="Biotin_COase_C"/>
</dbReference>
<dbReference type="SUPFAM" id="SSF52440">
    <property type="entry name" value="PreATP-grasp domain"/>
    <property type="match status" value="1"/>
</dbReference>
<evidence type="ECO:0000313" key="12">
    <source>
        <dbReference type="Proteomes" id="UP001242480"/>
    </source>
</evidence>
<evidence type="ECO:0000256" key="2">
    <source>
        <dbReference type="ARBA" id="ARBA00013263"/>
    </source>
</evidence>
<evidence type="ECO:0000313" key="11">
    <source>
        <dbReference type="EMBL" id="MDQ0475196.1"/>
    </source>
</evidence>
<dbReference type="PANTHER" id="PTHR48095:SF2">
    <property type="entry name" value="BIOTIN CARBOXYLASE, CHLOROPLASTIC"/>
    <property type="match status" value="1"/>
</dbReference>
<comment type="catalytic activity">
    <reaction evidence="6">
        <text>N(6)-biotinyl-L-lysyl-[protein] + hydrogencarbonate + ATP = N(6)-carboxybiotinyl-L-lysyl-[protein] + ADP + phosphate + H(+)</text>
        <dbReference type="Rhea" id="RHEA:13501"/>
        <dbReference type="Rhea" id="RHEA-COMP:10505"/>
        <dbReference type="Rhea" id="RHEA-COMP:10506"/>
        <dbReference type="ChEBI" id="CHEBI:15378"/>
        <dbReference type="ChEBI" id="CHEBI:17544"/>
        <dbReference type="ChEBI" id="CHEBI:30616"/>
        <dbReference type="ChEBI" id="CHEBI:43474"/>
        <dbReference type="ChEBI" id="CHEBI:83144"/>
        <dbReference type="ChEBI" id="CHEBI:83145"/>
        <dbReference type="ChEBI" id="CHEBI:456216"/>
        <dbReference type="EC" id="6.3.4.14"/>
    </reaction>
</comment>
<dbReference type="SUPFAM" id="SSF56059">
    <property type="entry name" value="Glutathione synthetase ATP-binding domain-like"/>
    <property type="match status" value="1"/>
</dbReference>
<dbReference type="InterPro" id="IPR005479">
    <property type="entry name" value="CPAse_ATP-bd"/>
</dbReference>
<dbReference type="SUPFAM" id="SSF51246">
    <property type="entry name" value="Rudiment single hybrid motif"/>
    <property type="match status" value="1"/>
</dbReference>